<gene>
    <name evidence="1" type="ORF">GCM10011390_20790</name>
</gene>
<proteinExistence type="predicted"/>
<dbReference type="EMBL" id="BMIQ01000003">
    <property type="protein sequence ID" value="GGE01779.1"/>
    <property type="molecule type" value="Genomic_DNA"/>
</dbReference>
<evidence type="ECO:0008006" key="3">
    <source>
        <dbReference type="Google" id="ProtNLM"/>
    </source>
</evidence>
<reference evidence="1" key="2">
    <citation type="submission" date="2020-09" db="EMBL/GenBank/DDBJ databases">
        <authorList>
            <person name="Sun Q."/>
            <person name="Zhou Y."/>
        </authorList>
    </citation>
    <scope>NUCLEOTIDE SEQUENCE</scope>
    <source>
        <strain evidence="1">CGMCC 1.15367</strain>
    </source>
</reference>
<name>A0A916ZK34_9HYPH</name>
<evidence type="ECO:0000313" key="1">
    <source>
        <dbReference type="EMBL" id="GGE01779.1"/>
    </source>
</evidence>
<keyword evidence="2" id="KW-1185">Reference proteome</keyword>
<sequence>MTFEELKTASVILYPYLWAREADRGETEGRKMRPVAVGVRMARPTGDALFIFPITTKPPEKGRFAKEIPAMEKRRAGLDTDLQLWIVLDEYNVDIVGRSFYLEPEPPLGHFSKAFFLPLMREFVARRHALQRVYRSG</sequence>
<dbReference type="Proteomes" id="UP000644699">
    <property type="component" value="Unassembled WGS sequence"/>
</dbReference>
<protein>
    <recommendedName>
        <fullName evidence="3">PemK-like, MazF-like toxin of type II toxin-antitoxin system</fullName>
    </recommendedName>
</protein>
<reference evidence="1" key="1">
    <citation type="journal article" date="2014" name="Int. J. Syst. Evol. Microbiol.">
        <title>Complete genome sequence of Corynebacterium casei LMG S-19264T (=DSM 44701T), isolated from a smear-ripened cheese.</title>
        <authorList>
            <consortium name="US DOE Joint Genome Institute (JGI-PGF)"/>
            <person name="Walter F."/>
            <person name="Albersmeier A."/>
            <person name="Kalinowski J."/>
            <person name="Ruckert C."/>
        </authorList>
    </citation>
    <scope>NUCLEOTIDE SEQUENCE</scope>
    <source>
        <strain evidence="1">CGMCC 1.15367</strain>
    </source>
</reference>
<dbReference type="RefSeq" id="WP_188908214.1">
    <property type="nucleotide sequence ID" value="NZ_BMIQ01000003.1"/>
</dbReference>
<evidence type="ECO:0000313" key="2">
    <source>
        <dbReference type="Proteomes" id="UP000644699"/>
    </source>
</evidence>
<organism evidence="1 2">
    <name type="scientific">Aureimonas endophytica</name>
    <dbReference type="NCBI Taxonomy" id="2027858"/>
    <lineage>
        <taxon>Bacteria</taxon>
        <taxon>Pseudomonadati</taxon>
        <taxon>Pseudomonadota</taxon>
        <taxon>Alphaproteobacteria</taxon>
        <taxon>Hyphomicrobiales</taxon>
        <taxon>Aurantimonadaceae</taxon>
        <taxon>Aureimonas</taxon>
    </lineage>
</organism>
<dbReference type="AlphaFoldDB" id="A0A916ZK34"/>
<accession>A0A916ZK34</accession>
<comment type="caution">
    <text evidence="1">The sequence shown here is derived from an EMBL/GenBank/DDBJ whole genome shotgun (WGS) entry which is preliminary data.</text>
</comment>